<keyword evidence="3 9" id="KW-0812">Transmembrane</keyword>
<dbReference type="GO" id="GO:0004930">
    <property type="term" value="F:G protein-coupled receptor activity"/>
    <property type="evidence" value="ECO:0007669"/>
    <property type="project" value="UniProtKB-KW"/>
</dbReference>
<evidence type="ECO:0000256" key="6">
    <source>
        <dbReference type="ARBA" id="ARBA00023136"/>
    </source>
</evidence>
<evidence type="ECO:0000256" key="7">
    <source>
        <dbReference type="ARBA" id="ARBA00023170"/>
    </source>
</evidence>
<keyword evidence="4 9" id="KW-1133">Transmembrane helix</keyword>
<gene>
    <name evidence="11" type="primary">AVEN_70927_1</name>
    <name evidence="11" type="ORF">NPIL_677581</name>
</gene>
<evidence type="ECO:0000256" key="1">
    <source>
        <dbReference type="ARBA" id="ARBA00004141"/>
    </source>
</evidence>
<sequence>MFEDKLNRSDAEKNFTQFDFSKEATFDSLWWEIWLKTFAYTVILLTGIIVNLCVIMTVFIVRTMRKTINFYLVNLASADLVLSVCFMWVPLSNNISRPTGAFICKLDSFAQTIIWLF</sequence>
<dbReference type="GO" id="GO:0016020">
    <property type="term" value="C:membrane"/>
    <property type="evidence" value="ECO:0007669"/>
    <property type="project" value="UniProtKB-SubCell"/>
</dbReference>
<comment type="subcellular location">
    <subcellularLocation>
        <location evidence="1">Membrane</location>
        <topology evidence="1">Multi-pass membrane protein</topology>
    </subcellularLocation>
</comment>
<feature type="domain" description="G-protein coupled receptors family 1 profile" evidence="10">
    <location>
        <begin position="50"/>
        <end position="117"/>
    </location>
</feature>
<name>A0A8X6PIV5_NEPPI</name>
<evidence type="ECO:0000259" key="10">
    <source>
        <dbReference type="PROSITE" id="PS50262"/>
    </source>
</evidence>
<comment type="caution">
    <text evidence="11">The sequence shown here is derived from an EMBL/GenBank/DDBJ whole genome shotgun (WGS) entry which is preliminary data.</text>
</comment>
<evidence type="ECO:0000256" key="5">
    <source>
        <dbReference type="ARBA" id="ARBA00023040"/>
    </source>
</evidence>
<dbReference type="PANTHER" id="PTHR24243">
    <property type="entry name" value="G-PROTEIN COUPLED RECEPTOR"/>
    <property type="match status" value="1"/>
</dbReference>
<dbReference type="OrthoDB" id="5975505at2759"/>
<keyword evidence="5" id="KW-0297">G-protein coupled receptor</keyword>
<reference evidence="11" key="1">
    <citation type="submission" date="2020-08" db="EMBL/GenBank/DDBJ databases">
        <title>Multicomponent nature underlies the extraordinary mechanical properties of spider dragline silk.</title>
        <authorList>
            <person name="Kono N."/>
            <person name="Nakamura H."/>
            <person name="Mori M."/>
            <person name="Yoshida Y."/>
            <person name="Ohtoshi R."/>
            <person name="Malay A.D."/>
            <person name="Moran D.A.P."/>
            <person name="Tomita M."/>
            <person name="Numata K."/>
            <person name="Arakawa K."/>
        </authorList>
    </citation>
    <scope>NUCLEOTIDE SEQUENCE</scope>
</reference>
<feature type="transmembrane region" description="Helical" evidence="9">
    <location>
        <begin position="68"/>
        <end position="89"/>
    </location>
</feature>
<accession>A0A8X6PIV5</accession>
<dbReference type="InterPro" id="IPR000276">
    <property type="entry name" value="GPCR_Rhodpsn"/>
</dbReference>
<evidence type="ECO:0000256" key="9">
    <source>
        <dbReference type="SAM" id="Phobius"/>
    </source>
</evidence>
<protein>
    <submittedName>
        <fullName evidence="11">G_PROTEIN_RECEP_F1_2 domain-containing protein</fullName>
    </submittedName>
</protein>
<evidence type="ECO:0000256" key="8">
    <source>
        <dbReference type="ARBA" id="ARBA00023224"/>
    </source>
</evidence>
<evidence type="ECO:0000256" key="3">
    <source>
        <dbReference type="ARBA" id="ARBA00022692"/>
    </source>
</evidence>
<evidence type="ECO:0000256" key="4">
    <source>
        <dbReference type="ARBA" id="ARBA00022989"/>
    </source>
</evidence>
<dbReference type="Pfam" id="PF00001">
    <property type="entry name" value="7tm_1"/>
    <property type="match status" value="1"/>
</dbReference>
<evidence type="ECO:0000256" key="2">
    <source>
        <dbReference type="ARBA" id="ARBA00010663"/>
    </source>
</evidence>
<dbReference type="PANTHER" id="PTHR24243:SF208">
    <property type="entry name" value="PYROKININ-1 RECEPTOR"/>
    <property type="match status" value="1"/>
</dbReference>
<feature type="transmembrane region" description="Helical" evidence="9">
    <location>
        <begin position="38"/>
        <end position="61"/>
    </location>
</feature>
<dbReference type="PRINTS" id="PR00237">
    <property type="entry name" value="GPCRRHODOPSN"/>
</dbReference>
<dbReference type="AlphaFoldDB" id="A0A8X6PIV5"/>
<dbReference type="Gene3D" id="1.20.1070.10">
    <property type="entry name" value="Rhodopsin 7-helix transmembrane proteins"/>
    <property type="match status" value="1"/>
</dbReference>
<dbReference type="Proteomes" id="UP000887013">
    <property type="component" value="Unassembled WGS sequence"/>
</dbReference>
<keyword evidence="6 9" id="KW-0472">Membrane</keyword>
<dbReference type="SUPFAM" id="SSF81321">
    <property type="entry name" value="Family A G protein-coupled receptor-like"/>
    <property type="match status" value="1"/>
</dbReference>
<keyword evidence="7" id="KW-0675">Receptor</keyword>
<comment type="similarity">
    <text evidence="2">Belongs to the G-protein coupled receptor 1 family.</text>
</comment>
<keyword evidence="12" id="KW-1185">Reference proteome</keyword>
<evidence type="ECO:0000313" key="12">
    <source>
        <dbReference type="Proteomes" id="UP000887013"/>
    </source>
</evidence>
<organism evidence="11 12">
    <name type="scientific">Nephila pilipes</name>
    <name type="common">Giant wood spider</name>
    <name type="synonym">Nephila maculata</name>
    <dbReference type="NCBI Taxonomy" id="299642"/>
    <lineage>
        <taxon>Eukaryota</taxon>
        <taxon>Metazoa</taxon>
        <taxon>Ecdysozoa</taxon>
        <taxon>Arthropoda</taxon>
        <taxon>Chelicerata</taxon>
        <taxon>Arachnida</taxon>
        <taxon>Araneae</taxon>
        <taxon>Araneomorphae</taxon>
        <taxon>Entelegynae</taxon>
        <taxon>Araneoidea</taxon>
        <taxon>Nephilidae</taxon>
        <taxon>Nephila</taxon>
    </lineage>
</organism>
<dbReference type="EMBL" id="BMAW01116069">
    <property type="protein sequence ID" value="GFT68973.1"/>
    <property type="molecule type" value="Genomic_DNA"/>
</dbReference>
<dbReference type="InterPro" id="IPR017452">
    <property type="entry name" value="GPCR_Rhodpsn_7TM"/>
</dbReference>
<proteinExistence type="inferred from homology"/>
<dbReference type="PROSITE" id="PS50262">
    <property type="entry name" value="G_PROTEIN_RECEP_F1_2"/>
    <property type="match status" value="1"/>
</dbReference>
<evidence type="ECO:0000313" key="11">
    <source>
        <dbReference type="EMBL" id="GFT68973.1"/>
    </source>
</evidence>
<keyword evidence="8" id="KW-0807">Transducer</keyword>